<comment type="similarity">
    <text evidence="1 2">Belongs to the UPF0102 family.</text>
</comment>
<sequence length="133" mass="14741">MSGEPTTDDPRHLFGRTSEAQAEQFLRSKGYRILERNLRTRLGELDLVAQDGNVLVFVEVKARASDAFGGALSAVDRRKRAKLVKLASQYLAQRHLTDRACRFDVVLVQGRSSGSVQVEHLQSAFDAGDGERP</sequence>
<evidence type="ECO:0000313" key="4">
    <source>
        <dbReference type="Proteomes" id="UP000069205"/>
    </source>
</evidence>
<dbReference type="PANTHER" id="PTHR34039">
    <property type="entry name" value="UPF0102 PROTEIN YRAN"/>
    <property type="match status" value="1"/>
</dbReference>
<dbReference type="HAMAP" id="MF_00048">
    <property type="entry name" value="UPF0102"/>
    <property type="match status" value="1"/>
</dbReference>
<dbReference type="InterPro" id="IPR003509">
    <property type="entry name" value="UPF0102_YraN-like"/>
</dbReference>
<dbReference type="GO" id="GO:0003676">
    <property type="term" value="F:nucleic acid binding"/>
    <property type="evidence" value="ECO:0007669"/>
    <property type="project" value="InterPro"/>
</dbReference>
<evidence type="ECO:0000256" key="2">
    <source>
        <dbReference type="HAMAP-Rule" id="MF_00048"/>
    </source>
</evidence>
<organism evidence="3 4">
    <name type="scientific">Nitrospira moscoviensis</name>
    <dbReference type="NCBI Taxonomy" id="42253"/>
    <lineage>
        <taxon>Bacteria</taxon>
        <taxon>Pseudomonadati</taxon>
        <taxon>Nitrospirota</taxon>
        <taxon>Nitrospiria</taxon>
        <taxon>Nitrospirales</taxon>
        <taxon>Nitrospiraceae</taxon>
        <taxon>Nitrospira</taxon>
    </lineage>
</organism>
<dbReference type="STRING" id="42253.NITMOv2_3562"/>
<dbReference type="OrthoDB" id="9794876at2"/>
<reference evidence="3 4" key="1">
    <citation type="journal article" date="2015" name="Proc. Natl. Acad. Sci. U.S.A.">
        <title>Expanded metabolic versatility of ubiquitous nitrite-oxidizing bacteria from the genus Nitrospira.</title>
        <authorList>
            <person name="Koch H."/>
            <person name="Lucker S."/>
            <person name="Albertsen M."/>
            <person name="Kitzinger K."/>
            <person name="Herbold C."/>
            <person name="Spieck E."/>
            <person name="Nielsen P.H."/>
            <person name="Wagner M."/>
            <person name="Daims H."/>
        </authorList>
    </citation>
    <scope>NUCLEOTIDE SEQUENCE [LARGE SCALE GENOMIC DNA]</scope>
    <source>
        <strain evidence="3 4">NSP M-1</strain>
    </source>
</reference>
<dbReference type="NCBIfam" id="NF009150">
    <property type="entry name" value="PRK12497.1-3"/>
    <property type="match status" value="1"/>
</dbReference>
<dbReference type="NCBIfam" id="NF009154">
    <property type="entry name" value="PRK12497.3-3"/>
    <property type="match status" value="1"/>
</dbReference>
<dbReference type="Pfam" id="PF02021">
    <property type="entry name" value="UPF0102"/>
    <property type="match status" value="1"/>
</dbReference>
<dbReference type="EMBL" id="CP011801">
    <property type="protein sequence ID" value="ALA59954.1"/>
    <property type="molecule type" value="Genomic_DNA"/>
</dbReference>
<dbReference type="PATRIC" id="fig|42253.5.peg.3513"/>
<accession>A0A0K2GGJ5</accession>
<evidence type="ECO:0000256" key="1">
    <source>
        <dbReference type="ARBA" id="ARBA00006738"/>
    </source>
</evidence>
<evidence type="ECO:0000313" key="3">
    <source>
        <dbReference type="EMBL" id="ALA59954.1"/>
    </source>
</evidence>
<dbReference type="Gene3D" id="3.40.1350.10">
    <property type="match status" value="1"/>
</dbReference>
<protein>
    <recommendedName>
        <fullName evidence="2">UPF0102 protein NITMOv2_3562</fullName>
    </recommendedName>
</protein>
<dbReference type="InterPro" id="IPR011335">
    <property type="entry name" value="Restrct_endonuc-II-like"/>
</dbReference>
<keyword evidence="4" id="KW-1185">Reference proteome</keyword>
<dbReference type="PANTHER" id="PTHR34039:SF1">
    <property type="entry name" value="UPF0102 PROTEIN YRAN"/>
    <property type="match status" value="1"/>
</dbReference>
<name>A0A0K2GGJ5_NITMO</name>
<dbReference type="AlphaFoldDB" id="A0A0K2GGJ5"/>
<dbReference type="Proteomes" id="UP000069205">
    <property type="component" value="Chromosome"/>
</dbReference>
<dbReference type="CDD" id="cd20736">
    <property type="entry name" value="PoNe_Nuclease"/>
    <property type="match status" value="1"/>
</dbReference>
<dbReference type="InterPro" id="IPR011856">
    <property type="entry name" value="tRNA_endonuc-like_dom_sf"/>
</dbReference>
<dbReference type="SUPFAM" id="SSF52980">
    <property type="entry name" value="Restriction endonuclease-like"/>
    <property type="match status" value="1"/>
</dbReference>
<dbReference type="NCBIfam" id="TIGR00252">
    <property type="entry name" value="YraN family protein"/>
    <property type="match status" value="1"/>
</dbReference>
<proteinExistence type="inferred from homology"/>
<dbReference type="KEGG" id="nmv:NITMOv2_3562"/>
<gene>
    <name evidence="3" type="ORF">NITMOv2_3562</name>
</gene>
<dbReference type="RefSeq" id="WP_053380882.1">
    <property type="nucleotide sequence ID" value="NZ_CP011801.1"/>
</dbReference>